<evidence type="ECO:0000313" key="1">
    <source>
        <dbReference type="EMBL" id="KZT73822.1"/>
    </source>
</evidence>
<dbReference type="STRING" id="1314783.A0A165TR88"/>
<protein>
    <submittedName>
        <fullName evidence="1">Uncharacterized protein</fullName>
    </submittedName>
</protein>
<evidence type="ECO:0000313" key="2">
    <source>
        <dbReference type="Proteomes" id="UP000076727"/>
    </source>
</evidence>
<dbReference type="Proteomes" id="UP000076727">
    <property type="component" value="Unassembled WGS sequence"/>
</dbReference>
<dbReference type="OrthoDB" id="408493at2759"/>
<dbReference type="AlphaFoldDB" id="A0A165TR88"/>
<reference evidence="1 2" key="1">
    <citation type="journal article" date="2016" name="Mol. Biol. Evol.">
        <title>Comparative Genomics of Early-Diverging Mushroom-Forming Fungi Provides Insights into the Origins of Lignocellulose Decay Capabilities.</title>
        <authorList>
            <person name="Nagy L.G."/>
            <person name="Riley R."/>
            <person name="Tritt A."/>
            <person name="Adam C."/>
            <person name="Daum C."/>
            <person name="Floudas D."/>
            <person name="Sun H."/>
            <person name="Yadav J.S."/>
            <person name="Pangilinan J."/>
            <person name="Larsson K.H."/>
            <person name="Matsuura K."/>
            <person name="Barry K."/>
            <person name="Labutti K."/>
            <person name="Kuo R."/>
            <person name="Ohm R.A."/>
            <person name="Bhattacharya S.S."/>
            <person name="Shirouzu T."/>
            <person name="Yoshinaga Y."/>
            <person name="Martin F.M."/>
            <person name="Grigoriev I.V."/>
            <person name="Hibbett D.S."/>
        </authorList>
    </citation>
    <scope>NUCLEOTIDE SEQUENCE [LARGE SCALE GENOMIC DNA]</scope>
    <source>
        <strain evidence="1 2">L-15889</strain>
    </source>
</reference>
<keyword evidence="2" id="KW-1185">Reference proteome</keyword>
<gene>
    <name evidence="1" type="ORF">DAEQUDRAFT_742906</name>
</gene>
<accession>A0A165TR88</accession>
<organism evidence="1 2">
    <name type="scientific">Daedalea quercina L-15889</name>
    <dbReference type="NCBI Taxonomy" id="1314783"/>
    <lineage>
        <taxon>Eukaryota</taxon>
        <taxon>Fungi</taxon>
        <taxon>Dikarya</taxon>
        <taxon>Basidiomycota</taxon>
        <taxon>Agaricomycotina</taxon>
        <taxon>Agaricomycetes</taxon>
        <taxon>Polyporales</taxon>
        <taxon>Fomitopsis</taxon>
    </lineage>
</organism>
<proteinExistence type="predicted"/>
<dbReference type="EMBL" id="KV429035">
    <property type="protein sequence ID" value="KZT73822.1"/>
    <property type="molecule type" value="Genomic_DNA"/>
</dbReference>
<sequence>MPAYHRVPPLLRGQLKERMRPYTNDTTRLIGGSADTLYIPGKHRHVFMDTLALFLETDCFLEIATPTTVHLVAPPDEPILFVDHWWIWQPPFNASYVRQMWAEGYEVDTFHTFHWGDRGATGVWRGNPAHIADVRVLLAESARRQGVDWPWTSASVAPPEAPESLQ</sequence>
<name>A0A165TR88_9APHY</name>